<sequence>MINRIFNLFKSKNKIFVFGDSHARVFEYINNKNILKQKIEVLSIGGATAYGLTNPRSKTNALELFKEKINTECSKKDSLFFFLGEVDCGFVIWYRAKKYNESIDFQFERSLGNYENFLVNLKKEGFKNLYIIETVLPTIFDGFKGEIAHERREVVASIEERTLLTLKYNSRLKDISAINGFGFVKITDELIDKKTGVVKLTLLNDDKTNHHLNNYSFAPLILKKIKNALEKK</sequence>
<keyword evidence="2" id="KW-1185">Reference proteome</keyword>
<evidence type="ECO:0000313" key="2">
    <source>
        <dbReference type="Proteomes" id="UP001500027"/>
    </source>
</evidence>
<comment type="caution">
    <text evidence="1">The sequence shown here is derived from an EMBL/GenBank/DDBJ whole genome shotgun (WGS) entry which is preliminary data.</text>
</comment>
<dbReference type="InterPro" id="IPR036514">
    <property type="entry name" value="SGNH_hydro_sf"/>
</dbReference>
<evidence type="ECO:0008006" key="3">
    <source>
        <dbReference type="Google" id="ProtNLM"/>
    </source>
</evidence>
<reference evidence="2" key="1">
    <citation type="journal article" date="2019" name="Int. J. Syst. Evol. Microbiol.">
        <title>The Global Catalogue of Microorganisms (GCM) 10K type strain sequencing project: providing services to taxonomists for standard genome sequencing and annotation.</title>
        <authorList>
            <consortium name="The Broad Institute Genomics Platform"/>
            <consortium name="The Broad Institute Genome Sequencing Center for Infectious Disease"/>
            <person name="Wu L."/>
            <person name="Ma J."/>
        </authorList>
    </citation>
    <scope>NUCLEOTIDE SEQUENCE [LARGE SCALE GENOMIC DNA]</scope>
    <source>
        <strain evidence="2">JCM 17452</strain>
    </source>
</reference>
<evidence type="ECO:0000313" key="1">
    <source>
        <dbReference type="EMBL" id="GAA4268018.1"/>
    </source>
</evidence>
<organism evidence="1 2">
    <name type="scientific">Hyunsoonleella aestuarii</name>
    <dbReference type="NCBI Taxonomy" id="912802"/>
    <lineage>
        <taxon>Bacteria</taxon>
        <taxon>Pseudomonadati</taxon>
        <taxon>Bacteroidota</taxon>
        <taxon>Flavobacteriia</taxon>
        <taxon>Flavobacteriales</taxon>
        <taxon>Flavobacteriaceae</taxon>
    </lineage>
</organism>
<gene>
    <name evidence="1" type="ORF">GCM10022257_01190</name>
</gene>
<protein>
    <recommendedName>
        <fullName evidence="3">SGNH/GDSL hydrolase family protein</fullName>
    </recommendedName>
</protein>
<accession>A0ABP8E730</accession>
<name>A0ABP8E730_9FLAO</name>
<dbReference type="Gene3D" id="3.40.50.1110">
    <property type="entry name" value="SGNH hydrolase"/>
    <property type="match status" value="1"/>
</dbReference>
<proteinExistence type="predicted"/>
<dbReference type="Proteomes" id="UP001500027">
    <property type="component" value="Unassembled WGS sequence"/>
</dbReference>
<dbReference type="EMBL" id="BAABAV010000001">
    <property type="protein sequence ID" value="GAA4268018.1"/>
    <property type="molecule type" value="Genomic_DNA"/>
</dbReference>
<dbReference type="RefSeq" id="WP_139001989.1">
    <property type="nucleotide sequence ID" value="NZ_BAABAV010000001.1"/>
</dbReference>